<evidence type="ECO:0000259" key="2">
    <source>
        <dbReference type="Pfam" id="PF22570"/>
    </source>
</evidence>
<feature type="domain" description="LiaF transmembrane" evidence="2">
    <location>
        <begin position="11"/>
        <end position="87"/>
    </location>
</feature>
<dbReference type="EMBL" id="ALPT02000101">
    <property type="protein sequence ID" value="KGA95815.1"/>
    <property type="molecule type" value="Genomic_DNA"/>
</dbReference>
<evidence type="ECO:0000313" key="3">
    <source>
        <dbReference type="EMBL" id="KGA95815.1"/>
    </source>
</evidence>
<feature type="transmembrane region" description="Helical" evidence="1">
    <location>
        <begin position="36"/>
        <end position="55"/>
    </location>
</feature>
<proteinExistence type="predicted"/>
<feature type="transmembrane region" description="Helical" evidence="1">
    <location>
        <begin position="67"/>
        <end position="88"/>
    </location>
</feature>
<keyword evidence="1" id="KW-0812">Transmembrane</keyword>
<dbReference type="Pfam" id="PF22570">
    <property type="entry name" value="LiaF-TM"/>
    <property type="match status" value="1"/>
</dbReference>
<comment type="caution">
    <text evidence="3">The sequence shown here is derived from an EMBL/GenBank/DDBJ whole genome shotgun (WGS) entry which is preliminary data.</text>
</comment>
<keyword evidence="1" id="KW-0472">Membrane</keyword>
<dbReference type="RefSeq" id="WP_003321984.1">
    <property type="nucleotide sequence ID" value="NZ_ALPT02000101.1"/>
</dbReference>
<dbReference type="Proteomes" id="UP000297014">
    <property type="component" value="Unassembled WGS sequence"/>
</dbReference>
<gene>
    <name evidence="4" type="ORF">AJ85_10470</name>
    <name evidence="3" type="ORF">BALCAV_0220105</name>
</gene>
<sequence>MKTWRVGSFSMGITLILLGVVLVASNWLNVSMYDLFMSWWPFLLIIVGTEMLVYLKKRDDEDARIKYDFLSIFFVGIIGTIALSFMFLSVSGLMEEFRYSIGHKTETTQNLPSYSEEVAGRYERVVVEADGQDLNIEASEHDAVEVFGTYQTINEEMVVTKIEDYLQTHIKGGTLYISLKALPTVKGLYNYQPEVRPTLLIPNELELEVRGQNYNGKIKLYPSDLSADWVIQYEGLIETYVSEQSDVLLEGEQLLVDNAHLEETTYKIGDGKNRISFIAGNSIMVYTQP</sequence>
<dbReference type="STRING" id="1218173.BALCAV_0220105"/>
<keyword evidence="5" id="KW-1185">Reference proteome</keyword>
<accession>A0A094XAM2</accession>
<dbReference type="eggNOG" id="COG3595">
    <property type="taxonomic scope" value="Bacteria"/>
</dbReference>
<evidence type="ECO:0000313" key="4">
    <source>
        <dbReference type="EMBL" id="THG90486.1"/>
    </source>
</evidence>
<evidence type="ECO:0000256" key="1">
    <source>
        <dbReference type="SAM" id="Phobius"/>
    </source>
</evidence>
<evidence type="ECO:0000313" key="5">
    <source>
        <dbReference type="Proteomes" id="UP000002754"/>
    </source>
</evidence>
<organism evidence="3 5">
    <name type="scientific">Alkalihalobacillus alcalophilus ATCC 27647 = CGMCC 1.3604</name>
    <dbReference type="NCBI Taxonomy" id="1218173"/>
    <lineage>
        <taxon>Bacteria</taxon>
        <taxon>Bacillati</taxon>
        <taxon>Bacillota</taxon>
        <taxon>Bacilli</taxon>
        <taxon>Bacillales</taxon>
        <taxon>Bacillaceae</taxon>
        <taxon>Alkalihalobacillus</taxon>
    </lineage>
</organism>
<dbReference type="InterPro" id="IPR054331">
    <property type="entry name" value="LiaF_TM"/>
</dbReference>
<dbReference type="EMBL" id="JALP01000144">
    <property type="protein sequence ID" value="THG90486.1"/>
    <property type="molecule type" value="Genomic_DNA"/>
</dbReference>
<protein>
    <recommendedName>
        <fullName evidence="2">LiaF transmembrane domain-containing protein</fullName>
    </recommendedName>
</protein>
<dbReference type="OrthoDB" id="1707123at2"/>
<name>A0A094XAM2_ALKAL</name>
<dbReference type="Proteomes" id="UP000002754">
    <property type="component" value="Unassembled WGS sequence"/>
</dbReference>
<feature type="transmembrane region" description="Helical" evidence="1">
    <location>
        <begin position="12"/>
        <end position="30"/>
    </location>
</feature>
<evidence type="ECO:0000313" key="6">
    <source>
        <dbReference type="Proteomes" id="UP000297014"/>
    </source>
</evidence>
<reference evidence="4 6" key="2">
    <citation type="submission" date="2014-01" db="EMBL/GenBank/DDBJ databases">
        <title>Draft genome sequencing of Bacillus alcalophilus CGMCC 1.3604.</title>
        <authorList>
            <person name="Yang J."/>
            <person name="Diao L."/>
            <person name="Yang S."/>
        </authorList>
    </citation>
    <scope>NUCLEOTIDE SEQUENCE [LARGE SCALE GENOMIC DNA]</scope>
    <source>
        <strain evidence="4 6">CGMCC 1.3604</strain>
    </source>
</reference>
<keyword evidence="1" id="KW-1133">Transmembrane helix</keyword>
<dbReference type="AlphaFoldDB" id="A0A094XAM2"/>
<reference evidence="3 5" key="1">
    <citation type="journal article" date="2014" name="Genome Announc.">
        <title>Draft Genome Sequence of Bacillus alcalophilus AV1934, a Classic Alkaliphile Isolated from Human Feces in 1934.</title>
        <authorList>
            <person name="Attie O."/>
            <person name="Jayaprakash A."/>
            <person name="Shah H."/>
            <person name="Paulsen I.T."/>
            <person name="Morino M."/>
            <person name="Takahashi Y."/>
            <person name="Narumi I."/>
            <person name="Sachidanandam R."/>
            <person name="Satoh K."/>
            <person name="Ito M."/>
            <person name="Krulwich T.A."/>
        </authorList>
    </citation>
    <scope>NUCLEOTIDE SEQUENCE [LARGE SCALE GENOMIC DNA]</scope>
    <source>
        <strain evidence="3 5">AV1934</strain>
    </source>
</reference>